<dbReference type="SUPFAM" id="SSF51316">
    <property type="entry name" value="Mss4-like"/>
    <property type="match status" value="1"/>
</dbReference>
<dbReference type="Gene3D" id="2.170.150.20">
    <property type="entry name" value="Peptide methionine sulfoxide reductase"/>
    <property type="match status" value="1"/>
</dbReference>
<evidence type="ECO:0000256" key="2">
    <source>
        <dbReference type="ARBA" id="ARBA00007174"/>
    </source>
</evidence>
<dbReference type="NCBIfam" id="TIGR00357">
    <property type="entry name" value="peptide-methionine (R)-S-oxide reductase MsrB"/>
    <property type="match status" value="1"/>
</dbReference>
<dbReference type="EC" id="1.8.4.12" evidence="5"/>
<gene>
    <name evidence="6" type="ORF">CTOB1V02_LOCUS12440</name>
</gene>
<evidence type="ECO:0000313" key="6">
    <source>
        <dbReference type="EMBL" id="CAD7234624.1"/>
    </source>
</evidence>
<evidence type="ECO:0000256" key="4">
    <source>
        <dbReference type="ARBA" id="ARBA00023268"/>
    </source>
</evidence>
<dbReference type="PROSITE" id="PS51790">
    <property type="entry name" value="MSRB"/>
    <property type="match status" value="1"/>
</dbReference>
<proteinExistence type="inferred from homology"/>
<keyword evidence="5" id="KW-0479">Metal-binding</keyword>
<dbReference type="EMBL" id="OB669295">
    <property type="protein sequence ID" value="CAD7234624.1"/>
    <property type="molecule type" value="Genomic_DNA"/>
</dbReference>
<comment type="similarity">
    <text evidence="2 5">Belongs to the MsrB Met sulfoxide reductase family.</text>
</comment>
<dbReference type="GO" id="GO:0008113">
    <property type="term" value="F:peptide-methionine (S)-S-oxide reductase activity"/>
    <property type="evidence" value="ECO:0007669"/>
    <property type="project" value="InterPro"/>
</dbReference>
<evidence type="ECO:0000256" key="5">
    <source>
        <dbReference type="RuleBase" id="RU365044"/>
    </source>
</evidence>
<comment type="similarity">
    <text evidence="1">Belongs to the MsrA Met sulfoxide reductase family.</text>
</comment>
<sequence>MKELKKATFGAGCFWCVEAVFQRLEGVSEVESGYIGGHLDNPTYRDICTGNTGHAEVIRFSYDENLITYDELLEIFWTTHDPTTLNQQGADKGTQYRSAIFYHDEEQKEKAIASKEKVATKLWDDPIVTEITEASTFYKAEVYHQNYYNSHKSAPYCYVVINPKNMSDKKYNDLTPEEKYVILDKGTERPFTGEFDKHFVGGTYICRQCESPLYSSESKFNSGCGWPAFDDEIEGAVKRIPDADGRRTEIVCNTCGGHLGHVFTGERLTEKNTRHCVNSISMKFIPG</sequence>
<dbReference type="InterPro" id="IPR011057">
    <property type="entry name" value="Mss4-like_sf"/>
</dbReference>
<keyword evidence="4" id="KW-0511">Multifunctional enzyme</keyword>
<organism evidence="6">
    <name type="scientific">Cyprideis torosa</name>
    <dbReference type="NCBI Taxonomy" id="163714"/>
    <lineage>
        <taxon>Eukaryota</taxon>
        <taxon>Metazoa</taxon>
        <taxon>Ecdysozoa</taxon>
        <taxon>Arthropoda</taxon>
        <taxon>Crustacea</taxon>
        <taxon>Oligostraca</taxon>
        <taxon>Ostracoda</taxon>
        <taxon>Podocopa</taxon>
        <taxon>Podocopida</taxon>
        <taxon>Cytherocopina</taxon>
        <taxon>Cytheroidea</taxon>
        <taxon>Cytherideidae</taxon>
        <taxon>Cyprideis</taxon>
    </lineage>
</organism>
<comment type="function">
    <text evidence="5">Methionine-sulfoxide reductase that specifically reduces methionine (R)-sulfoxide back to methionine. While in many cases methionine oxidation is the result of random oxidation following oxidative stress, methionine oxidation is also a post-translational modification that takes place on specific residues.</text>
</comment>
<dbReference type="OrthoDB" id="44061at2759"/>
<dbReference type="Pfam" id="PF01625">
    <property type="entry name" value="PMSR"/>
    <property type="match status" value="1"/>
</dbReference>
<name>A0A7R8WPA4_9CRUS</name>
<accession>A0A7R8WPA4</accession>
<dbReference type="AlphaFoldDB" id="A0A7R8WPA4"/>
<keyword evidence="3 5" id="KW-0560">Oxidoreductase</keyword>
<dbReference type="PANTHER" id="PTHR43774:SF1">
    <property type="entry name" value="PEPTIDE METHIONINE SULFOXIDE REDUCTASE MSRA 2"/>
    <property type="match status" value="1"/>
</dbReference>
<dbReference type="Gene3D" id="3.30.1060.10">
    <property type="entry name" value="Peptide methionine sulphoxide reductase MsrA"/>
    <property type="match status" value="1"/>
</dbReference>
<evidence type="ECO:0000256" key="3">
    <source>
        <dbReference type="ARBA" id="ARBA00023002"/>
    </source>
</evidence>
<dbReference type="GO" id="GO:0033743">
    <property type="term" value="F:peptide-methionine (R)-S-oxide reductase activity"/>
    <property type="evidence" value="ECO:0007669"/>
    <property type="project" value="UniProtKB-EC"/>
</dbReference>
<dbReference type="PANTHER" id="PTHR43774">
    <property type="entry name" value="PEPTIDE METHIONINE SULFOXIDE REDUCTASE"/>
    <property type="match status" value="1"/>
</dbReference>
<dbReference type="InterPro" id="IPR002569">
    <property type="entry name" value="Met_Sox_Rdtase_MsrA_dom"/>
</dbReference>
<comment type="catalytic activity">
    <reaction evidence="5">
        <text>L-methionyl-[protein] + [thioredoxin]-disulfide + H2O = L-methionyl-(R)-S-oxide-[protein] + [thioredoxin]-dithiol</text>
        <dbReference type="Rhea" id="RHEA:24164"/>
        <dbReference type="Rhea" id="RHEA-COMP:10698"/>
        <dbReference type="Rhea" id="RHEA-COMP:10700"/>
        <dbReference type="Rhea" id="RHEA-COMP:12313"/>
        <dbReference type="Rhea" id="RHEA-COMP:12314"/>
        <dbReference type="ChEBI" id="CHEBI:15377"/>
        <dbReference type="ChEBI" id="CHEBI:16044"/>
        <dbReference type="ChEBI" id="CHEBI:29950"/>
        <dbReference type="ChEBI" id="CHEBI:45764"/>
        <dbReference type="ChEBI" id="CHEBI:50058"/>
        <dbReference type="EC" id="1.8.4.12"/>
    </reaction>
</comment>
<dbReference type="InterPro" id="IPR036509">
    <property type="entry name" value="Met_Sox_Rdtase_MsrA_sf"/>
</dbReference>
<protein>
    <recommendedName>
        <fullName evidence="5">Peptide-methionine (R)-S-oxide reductase</fullName>
        <ecNumber evidence="5">1.8.4.12</ecNumber>
    </recommendedName>
</protein>
<dbReference type="Pfam" id="PF01641">
    <property type="entry name" value="SelR"/>
    <property type="match status" value="1"/>
</dbReference>
<evidence type="ECO:0000256" key="1">
    <source>
        <dbReference type="ARBA" id="ARBA00005591"/>
    </source>
</evidence>
<dbReference type="InterPro" id="IPR002579">
    <property type="entry name" value="Met_Sox_Rdtase_MsrB_dom"/>
</dbReference>
<reference evidence="6" key="1">
    <citation type="submission" date="2020-11" db="EMBL/GenBank/DDBJ databases">
        <authorList>
            <person name="Tran Van P."/>
        </authorList>
    </citation>
    <scope>NUCLEOTIDE SEQUENCE</scope>
</reference>
<comment type="cofactor">
    <cofactor evidence="5">
        <name>Zn(2+)</name>
        <dbReference type="ChEBI" id="CHEBI:29105"/>
    </cofactor>
    <text evidence="5">Binds 1 zinc ion per subunit.</text>
</comment>
<dbReference type="NCBIfam" id="NF004036">
    <property type="entry name" value="PRK05508.1"/>
    <property type="match status" value="1"/>
</dbReference>
<keyword evidence="5" id="KW-0862">Zinc</keyword>
<dbReference type="HAMAP" id="MF_01401">
    <property type="entry name" value="MsrA"/>
    <property type="match status" value="1"/>
</dbReference>
<dbReference type="GO" id="GO:0046872">
    <property type="term" value="F:metal ion binding"/>
    <property type="evidence" value="ECO:0007669"/>
    <property type="project" value="UniProtKB-KW"/>
</dbReference>
<dbReference type="SUPFAM" id="SSF55068">
    <property type="entry name" value="Peptide methionine sulfoxide reductase"/>
    <property type="match status" value="1"/>
</dbReference>
<dbReference type="NCBIfam" id="TIGR00401">
    <property type="entry name" value="msrA"/>
    <property type="match status" value="1"/>
</dbReference>